<dbReference type="Gene3D" id="3.90.1170.50">
    <property type="entry name" value="Aldehyde oxidase/xanthine dehydrogenase, a/b hammerhead"/>
    <property type="match status" value="1"/>
</dbReference>
<feature type="non-terminal residue" evidence="9">
    <location>
        <position position="675"/>
    </location>
</feature>
<dbReference type="SUPFAM" id="SSF56176">
    <property type="entry name" value="FAD-binding/transporter-associated domain-like"/>
    <property type="match status" value="1"/>
</dbReference>
<dbReference type="SUPFAM" id="SSF54665">
    <property type="entry name" value="CO dehydrogenase molybdoprotein N-domain-like"/>
    <property type="match status" value="1"/>
</dbReference>
<dbReference type="InterPro" id="IPR000674">
    <property type="entry name" value="Ald_Oxase/Xan_DH_a/b"/>
</dbReference>
<dbReference type="InterPro" id="IPR005107">
    <property type="entry name" value="CO_DH_flav_C"/>
</dbReference>
<dbReference type="GO" id="GO:0051537">
    <property type="term" value="F:2 iron, 2 sulfur cluster binding"/>
    <property type="evidence" value="ECO:0007669"/>
    <property type="project" value="UniProtKB-KW"/>
</dbReference>
<dbReference type="GO" id="GO:0005506">
    <property type="term" value="F:iron ion binding"/>
    <property type="evidence" value="ECO:0007669"/>
    <property type="project" value="InterPro"/>
</dbReference>
<dbReference type="PANTHER" id="PTHR45444">
    <property type="entry name" value="XANTHINE DEHYDROGENASE"/>
    <property type="match status" value="1"/>
</dbReference>
<protein>
    <recommendedName>
        <fullName evidence="8">FAD-binding PCMH-type domain-containing protein</fullName>
    </recommendedName>
</protein>
<dbReference type="OrthoDB" id="6156606at2759"/>
<dbReference type="GO" id="GO:0071949">
    <property type="term" value="F:FAD binding"/>
    <property type="evidence" value="ECO:0007669"/>
    <property type="project" value="InterPro"/>
</dbReference>
<gene>
    <name evidence="9" type="ORF">CUNI_LOCUS19869</name>
</gene>
<dbReference type="FunFam" id="3.30.390.50:FF:000001">
    <property type="entry name" value="Xanthine dehydrogenase oxidase"/>
    <property type="match status" value="1"/>
</dbReference>
<dbReference type="GO" id="GO:0016491">
    <property type="term" value="F:oxidoreductase activity"/>
    <property type="evidence" value="ECO:0007669"/>
    <property type="project" value="UniProtKB-KW"/>
</dbReference>
<dbReference type="InterPro" id="IPR037165">
    <property type="entry name" value="AldOxase/xan_DH_Mopterin-bd_sf"/>
</dbReference>
<dbReference type="FunFam" id="3.30.43.10:FF:000001">
    <property type="entry name" value="Xanthine dehydrogenase/oxidase"/>
    <property type="match status" value="1"/>
</dbReference>
<keyword evidence="5" id="KW-0560">Oxidoreductase</keyword>
<dbReference type="FunFam" id="3.30.465.10:FF:000004">
    <property type="entry name" value="Xanthine dehydrogenase/oxidase"/>
    <property type="match status" value="1"/>
</dbReference>
<dbReference type="InterPro" id="IPR008274">
    <property type="entry name" value="AldOxase/xan_DH_MoCoBD1"/>
</dbReference>
<feature type="domain" description="FAD-binding PCMH-type" evidence="8">
    <location>
        <begin position="25"/>
        <end position="219"/>
    </location>
</feature>
<comment type="cofactor">
    <cofactor evidence="7">
        <name>[2Fe-2S] cluster</name>
        <dbReference type="ChEBI" id="CHEBI:190135"/>
    </cofactor>
</comment>
<dbReference type="InterPro" id="IPR016208">
    <property type="entry name" value="Ald_Oxase/xanthine_DH-like"/>
</dbReference>
<evidence type="ECO:0000256" key="2">
    <source>
        <dbReference type="ARBA" id="ARBA00001974"/>
    </source>
</evidence>
<comment type="caution">
    <text evidence="9">The sequence shown here is derived from an EMBL/GenBank/DDBJ whole genome shotgun (WGS) entry which is preliminary data.</text>
</comment>
<dbReference type="SMART" id="SM01008">
    <property type="entry name" value="Ald_Xan_dh_C"/>
    <property type="match status" value="1"/>
</dbReference>
<evidence type="ECO:0000259" key="8">
    <source>
        <dbReference type="PROSITE" id="PS51387"/>
    </source>
</evidence>
<evidence type="ECO:0000256" key="6">
    <source>
        <dbReference type="ARBA" id="ARBA00023014"/>
    </source>
</evidence>
<keyword evidence="4" id="KW-0408">Iron</keyword>
<dbReference type="SUPFAM" id="SSF56003">
    <property type="entry name" value="Molybdenum cofactor-binding domain"/>
    <property type="match status" value="1"/>
</dbReference>
<dbReference type="FunFam" id="3.30.365.10:FF:000001">
    <property type="entry name" value="Xanthine dehydrogenase oxidase"/>
    <property type="match status" value="1"/>
</dbReference>
<keyword evidence="10" id="KW-1185">Reference proteome</keyword>
<dbReference type="FunFam" id="3.90.1170.50:FF:000001">
    <property type="entry name" value="Aldehyde oxidase 1"/>
    <property type="match status" value="1"/>
</dbReference>
<evidence type="ECO:0000313" key="9">
    <source>
        <dbReference type="EMBL" id="CAG5134311.1"/>
    </source>
</evidence>
<dbReference type="Pfam" id="PF01315">
    <property type="entry name" value="Ald_Xan_dh_C"/>
    <property type="match status" value="1"/>
</dbReference>
<evidence type="ECO:0000313" key="10">
    <source>
        <dbReference type="Proteomes" id="UP000678393"/>
    </source>
</evidence>
<reference evidence="9" key="1">
    <citation type="submission" date="2021-04" db="EMBL/GenBank/DDBJ databases">
        <authorList>
            <consortium name="Molecular Ecology Group"/>
        </authorList>
    </citation>
    <scope>NUCLEOTIDE SEQUENCE</scope>
</reference>
<dbReference type="PROSITE" id="PS51387">
    <property type="entry name" value="FAD_PCMH"/>
    <property type="match status" value="1"/>
</dbReference>
<feature type="non-terminal residue" evidence="9">
    <location>
        <position position="1"/>
    </location>
</feature>
<comment type="similarity">
    <text evidence="3">Belongs to the xanthine dehydrogenase family.</text>
</comment>
<dbReference type="PANTHER" id="PTHR45444:SF3">
    <property type="entry name" value="XANTHINE DEHYDROGENASE"/>
    <property type="match status" value="1"/>
</dbReference>
<dbReference type="EMBL" id="CAJHNH020007035">
    <property type="protein sequence ID" value="CAG5134311.1"/>
    <property type="molecule type" value="Genomic_DNA"/>
</dbReference>
<dbReference type="Pfam" id="PF02738">
    <property type="entry name" value="MoCoBD_1"/>
    <property type="match status" value="1"/>
</dbReference>
<dbReference type="InterPro" id="IPR002346">
    <property type="entry name" value="Mopterin_DH_FAD-bd"/>
</dbReference>
<dbReference type="Gene3D" id="3.30.365.10">
    <property type="entry name" value="Aldehyde oxidase/xanthine dehydrogenase, molybdopterin binding domain"/>
    <property type="match status" value="2"/>
</dbReference>
<proteinExistence type="inferred from homology"/>
<evidence type="ECO:0000256" key="1">
    <source>
        <dbReference type="ARBA" id="ARBA00001924"/>
    </source>
</evidence>
<comment type="cofactor">
    <cofactor evidence="1">
        <name>Mo-molybdopterin</name>
        <dbReference type="ChEBI" id="CHEBI:71302"/>
    </cofactor>
</comment>
<dbReference type="Proteomes" id="UP000678393">
    <property type="component" value="Unassembled WGS sequence"/>
</dbReference>
<dbReference type="Gene3D" id="3.30.465.10">
    <property type="match status" value="1"/>
</dbReference>
<dbReference type="Pfam" id="PF03450">
    <property type="entry name" value="CO_deh_flav_C"/>
    <property type="match status" value="1"/>
</dbReference>
<evidence type="ECO:0000256" key="7">
    <source>
        <dbReference type="ARBA" id="ARBA00034078"/>
    </source>
</evidence>
<dbReference type="InterPro" id="IPR016169">
    <property type="entry name" value="FAD-bd_PCMH_sub2"/>
</dbReference>
<dbReference type="SUPFAM" id="SSF55447">
    <property type="entry name" value="CO dehydrogenase flavoprotein C-terminal domain-like"/>
    <property type="match status" value="1"/>
</dbReference>
<sequence length="675" mass="73529">NKCPMGKACCQNGVSTSNGDNNHDMQEFNGCATTPPLYDSTQEPIFPPELKLYSGQLNQENLQFKSDRVTWLSPFSLPELLSMRRKYPGCKLVSGNTEIGIQIGSALSLTKVNDVLKTAIHDLPEDKTRVFAAVVEMLKWFAGHQIRSVACLAGNIMTASPISDLNPLLLACKAVLHVADPDGNIREVVIDEHFFTGYRQTCLNCGDTLVSVTIPFTKTHEYFFGYKQANRKEDDIAIVNAGMRVDLGDTGSHVEDISLAFGGMSVTTVLATNTMKALTGRPWNDDLLETACSQDMLPADLPLTPGSPGGMVAYRRTLTLSFFYRFYCAVSQRVQQLANPDAVSDIPLGLSCGSQVYHPPTASQASHSPVGRPIVHKSAFKQTTGEATYVDDIPVTEGELFAGFVMSPTAHANILHIDPSEAVTVPGVVDFITYQDVPGDNNWEGEHESVFARNTVQHEGQILGVVLADSLAVAQRAASLVRVQFKDLQPVVTIQDAICQNSYHDHPAHVIQCGDVSRGFSQADHILQGEFHLEAQEHFYLEPHACIVYPQDTGEYHVVCMTQGLDSIQMQVAKVLGISASQVNVSVRRIGGGFGGKETRHANVVLPVAVAAYKTQRPVRAVLDRCEDMRLTGTRHPALAKYKGAAIINVYKDGSVLLHLGGVEMGQGLHTKMIQ</sequence>
<dbReference type="InterPro" id="IPR016166">
    <property type="entry name" value="FAD-bd_PCMH"/>
</dbReference>
<accession>A0A8S4A7M9</accession>
<evidence type="ECO:0000256" key="4">
    <source>
        <dbReference type="ARBA" id="ARBA00022714"/>
    </source>
</evidence>
<dbReference type="SMART" id="SM01092">
    <property type="entry name" value="CO_deh_flav_C"/>
    <property type="match status" value="1"/>
</dbReference>
<keyword evidence="6" id="KW-0411">Iron-sulfur</keyword>
<dbReference type="InterPro" id="IPR036856">
    <property type="entry name" value="Ald_Oxase/Xan_DH_a/b_sf"/>
</dbReference>
<evidence type="ECO:0000256" key="3">
    <source>
        <dbReference type="ARBA" id="ARBA00006849"/>
    </source>
</evidence>
<dbReference type="InterPro" id="IPR036318">
    <property type="entry name" value="FAD-bd_PCMH-like_sf"/>
</dbReference>
<dbReference type="AlphaFoldDB" id="A0A8S4A7M9"/>
<keyword evidence="4" id="KW-0479">Metal-binding</keyword>
<name>A0A8S4A7M9_9EUPU</name>
<dbReference type="Gene3D" id="3.30.390.50">
    <property type="entry name" value="CO dehydrogenase flavoprotein, C-terminal domain"/>
    <property type="match status" value="1"/>
</dbReference>
<organism evidence="9 10">
    <name type="scientific">Candidula unifasciata</name>
    <dbReference type="NCBI Taxonomy" id="100452"/>
    <lineage>
        <taxon>Eukaryota</taxon>
        <taxon>Metazoa</taxon>
        <taxon>Spiralia</taxon>
        <taxon>Lophotrochozoa</taxon>
        <taxon>Mollusca</taxon>
        <taxon>Gastropoda</taxon>
        <taxon>Heterobranchia</taxon>
        <taxon>Euthyneura</taxon>
        <taxon>Panpulmonata</taxon>
        <taxon>Eupulmonata</taxon>
        <taxon>Stylommatophora</taxon>
        <taxon>Helicina</taxon>
        <taxon>Helicoidea</taxon>
        <taxon>Geomitridae</taxon>
        <taxon>Candidula</taxon>
    </lineage>
</organism>
<evidence type="ECO:0000256" key="5">
    <source>
        <dbReference type="ARBA" id="ARBA00023002"/>
    </source>
</evidence>
<dbReference type="InterPro" id="IPR036683">
    <property type="entry name" value="CO_DH_flav_C_dom_sf"/>
</dbReference>
<comment type="cofactor">
    <cofactor evidence="2">
        <name>FAD</name>
        <dbReference type="ChEBI" id="CHEBI:57692"/>
    </cofactor>
</comment>
<dbReference type="Pfam" id="PF00941">
    <property type="entry name" value="FAD_binding_5"/>
    <property type="match status" value="1"/>
</dbReference>
<keyword evidence="4" id="KW-0001">2Fe-2S</keyword>